<reference evidence="1" key="1">
    <citation type="journal article" date="2022" name="ISME J.">
        <title>Identification of active gaseous-alkane degraders at natural gas seeps.</title>
        <authorList>
            <person name="Farhan Ul Haque M."/>
            <person name="Hernandez M."/>
            <person name="Crombie A.T."/>
            <person name="Murrell J.C."/>
        </authorList>
    </citation>
    <scope>NUCLEOTIDE SEQUENCE</scope>
    <source>
        <strain evidence="1">PC2</strain>
    </source>
</reference>
<gene>
    <name evidence="1" type="ORF">K2U94_07495</name>
</gene>
<dbReference type="RefSeq" id="WP_243066606.1">
    <property type="nucleotide sequence ID" value="NZ_JAIVFK010000004.1"/>
</dbReference>
<keyword evidence="2" id="KW-1185">Reference proteome</keyword>
<dbReference type="EMBL" id="JAIVFP010000001">
    <property type="protein sequence ID" value="MCI4682607.1"/>
    <property type="molecule type" value="Genomic_DNA"/>
</dbReference>
<sequence length="97" mass="10445">MSVAKVSGRLWEDFISRDVPAGHDTIWGWAAKWSPQDLPQGPDLKTAFAEEIGVLMRLSAANGCSVVSVPAPAALRAIGAEQIPAFETSLLYMMSRT</sequence>
<dbReference type="Proteomes" id="UP001139104">
    <property type="component" value="Unassembled WGS sequence"/>
</dbReference>
<accession>A0ABS9Z5Z1</accession>
<protein>
    <submittedName>
        <fullName evidence="1">Uncharacterized protein</fullName>
    </submittedName>
</protein>
<name>A0ABS9Z5Z1_9HYPH</name>
<proteinExistence type="predicted"/>
<organism evidence="1 2">
    <name type="scientific">Candidatus Rhodoblastus alkanivorans</name>
    <dbReference type="NCBI Taxonomy" id="2954117"/>
    <lineage>
        <taxon>Bacteria</taxon>
        <taxon>Pseudomonadati</taxon>
        <taxon>Pseudomonadota</taxon>
        <taxon>Alphaproteobacteria</taxon>
        <taxon>Hyphomicrobiales</taxon>
        <taxon>Rhodoblastaceae</taxon>
        <taxon>Rhodoblastus</taxon>
    </lineage>
</organism>
<comment type="caution">
    <text evidence="1">The sequence shown here is derived from an EMBL/GenBank/DDBJ whole genome shotgun (WGS) entry which is preliminary data.</text>
</comment>
<evidence type="ECO:0000313" key="2">
    <source>
        <dbReference type="Proteomes" id="UP001139104"/>
    </source>
</evidence>
<evidence type="ECO:0000313" key="1">
    <source>
        <dbReference type="EMBL" id="MCI4682607.1"/>
    </source>
</evidence>